<feature type="domain" description="J" evidence="2">
    <location>
        <begin position="48"/>
        <end position="113"/>
    </location>
</feature>
<reference evidence="4" key="1">
    <citation type="journal article" date="2006" name="Proc. Natl. Acad. Sci. U.S.A.">
        <title>Genome analysis of the smallest free-living eukaryote Ostreococcus tauri unveils many unique features.</title>
        <authorList>
            <person name="Derelle E."/>
            <person name="Ferraz C."/>
            <person name="Rombauts S."/>
            <person name="Rouze P."/>
            <person name="Worden A.Z."/>
            <person name="Robbens S."/>
            <person name="Partensky F."/>
            <person name="Degroeve S."/>
            <person name="Echeynie S."/>
            <person name="Cooke R."/>
            <person name="Saeys Y."/>
            <person name="Wuyts J."/>
            <person name="Jabbari K."/>
            <person name="Bowler C."/>
            <person name="Panaud O."/>
            <person name="Piegu B."/>
            <person name="Ball S.G."/>
            <person name="Ral J.-P."/>
            <person name="Bouget F.-Y."/>
            <person name="Piganeau G."/>
            <person name="De Baets B."/>
            <person name="Picard A."/>
            <person name="Delseny M."/>
            <person name="Demaille J."/>
            <person name="Van de Peer Y."/>
            <person name="Moreau H."/>
        </authorList>
    </citation>
    <scope>NUCLEOTIDE SEQUENCE [LARGE SCALE GENOMIC DNA]</scope>
    <source>
        <strain evidence="4">OTTH 0595 / CCAP 157/2 / RCC745</strain>
    </source>
</reference>
<evidence type="ECO:0000256" key="1">
    <source>
        <dbReference type="SAM" id="MobiDB-lite"/>
    </source>
</evidence>
<feature type="region of interest" description="Disordered" evidence="1">
    <location>
        <begin position="198"/>
        <end position="246"/>
    </location>
</feature>
<feature type="compositionally biased region" description="Basic and acidic residues" evidence="1">
    <location>
        <begin position="236"/>
        <end position="246"/>
    </location>
</feature>
<gene>
    <name evidence="3" type="ORF">OT_ostta03g05100</name>
</gene>
<dbReference type="InterPro" id="IPR001623">
    <property type="entry name" value="DnaJ_domain"/>
</dbReference>
<dbReference type="STRING" id="70448.A0A090M3Q6"/>
<accession>A0A090M3Q6</accession>
<dbReference type="Proteomes" id="UP000009170">
    <property type="component" value="Unassembled WGS sequence"/>
</dbReference>
<dbReference type="SMART" id="SM00271">
    <property type="entry name" value="DnaJ"/>
    <property type="match status" value="1"/>
</dbReference>
<dbReference type="PANTHER" id="PTHR43096">
    <property type="entry name" value="DNAJ HOMOLOG 1, MITOCHONDRIAL-RELATED"/>
    <property type="match status" value="1"/>
</dbReference>
<dbReference type="RefSeq" id="XP_022838624.1">
    <property type="nucleotide sequence ID" value="XM_022984904.1"/>
</dbReference>
<dbReference type="KEGG" id="ota:OT_ostta03g05100"/>
<organism evidence="3 4">
    <name type="scientific">Ostreococcus tauri</name>
    <name type="common">Marine green alga</name>
    <dbReference type="NCBI Taxonomy" id="70448"/>
    <lineage>
        <taxon>Eukaryota</taxon>
        <taxon>Viridiplantae</taxon>
        <taxon>Chlorophyta</taxon>
        <taxon>Mamiellophyceae</taxon>
        <taxon>Mamiellales</taxon>
        <taxon>Bathycoccaceae</taxon>
        <taxon>Ostreococcus</taxon>
    </lineage>
</organism>
<dbReference type="CDD" id="cd06257">
    <property type="entry name" value="DnaJ"/>
    <property type="match status" value="1"/>
</dbReference>
<evidence type="ECO:0000259" key="2">
    <source>
        <dbReference type="PROSITE" id="PS50076"/>
    </source>
</evidence>
<dbReference type="Pfam" id="PF00226">
    <property type="entry name" value="DnaJ"/>
    <property type="match status" value="1"/>
</dbReference>
<protein>
    <submittedName>
        <fullName evidence="3">DnaJ domain</fullName>
    </submittedName>
</protein>
<dbReference type="AlphaFoldDB" id="A0A090M3Q6"/>
<sequence length="246" mass="27158">MSLTRARVAFSTHRVIDDHACRRRGRVRARTTSAALGKPRVFASSATDPYVLLGVSRTATAKEIKSAYRKKALELHPDVNKAPDATKRFNEVKEAYQTLMDGNGTRTRERASGTSGRSASGRSATNGRSNGGYDGRRVKPKDEEPFYGFAEFFADLEKDLERREAKRPRDAAPKSLWEELYDIGEEFVDFLESAAPAVENAARKGKPPSDPPEPGPGPKRASAESVKSQTVDDMLAELKRDMGLDR</sequence>
<dbReference type="GO" id="GO:0051082">
    <property type="term" value="F:unfolded protein binding"/>
    <property type="evidence" value="ECO:0007669"/>
    <property type="project" value="TreeGrafter"/>
</dbReference>
<dbReference type="PRINTS" id="PR00625">
    <property type="entry name" value="JDOMAIN"/>
</dbReference>
<dbReference type="GeneID" id="34945723"/>
<comment type="caution">
    <text evidence="3">The sequence shown here is derived from an EMBL/GenBank/DDBJ whole genome shotgun (WGS) entry which is preliminary data.</text>
</comment>
<proteinExistence type="predicted"/>
<dbReference type="PROSITE" id="PS50076">
    <property type="entry name" value="DNAJ_2"/>
    <property type="match status" value="1"/>
</dbReference>
<name>A0A090M3Q6_OSTTA</name>
<keyword evidence="4" id="KW-1185">Reference proteome</keyword>
<reference evidence="3 4" key="2">
    <citation type="journal article" date="2014" name="BMC Genomics">
        <title>An improved genome of the model marine alga Ostreococcus tauri unfolds by assessing Illumina de novo assemblies.</title>
        <authorList>
            <person name="Blanc-Mathieu R."/>
            <person name="Verhelst B."/>
            <person name="Derelle E."/>
            <person name="Rombauts S."/>
            <person name="Bouget F.Y."/>
            <person name="Carre I."/>
            <person name="Chateau A."/>
            <person name="Eyre-Walker A."/>
            <person name="Grimsley N."/>
            <person name="Moreau H."/>
            <person name="Piegu B."/>
            <person name="Rivals E."/>
            <person name="Schackwitz W."/>
            <person name="Van de Peer Y."/>
            <person name="Piganeau G."/>
        </authorList>
    </citation>
    <scope>NUCLEOTIDE SEQUENCE [LARGE SCALE GENOMIC DNA]</scope>
    <source>
        <strain evidence="4">OTTH 0595 / CCAP 157/2 / RCC745</strain>
    </source>
</reference>
<dbReference type="SUPFAM" id="SSF46565">
    <property type="entry name" value="Chaperone J-domain"/>
    <property type="match status" value="1"/>
</dbReference>
<dbReference type="InParanoid" id="A0A090M3Q6"/>
<dbReference type="InterPro" id="IPR036869">
    <property type="entry name" value="J_dom_sf"/>
</dbReference>
<feature type="compositionally biased region" description="Pro residues" evidence="1">
    <location>
        <begin position="208"/>
        <end position="217"/>
    </location>
</feature>
<evidence type="ECO:0000313" key="3">
    <source>
        <dbReference type="EMBL" id="CEF97317.1"/>
    </source>
</evidence>
<feature type="compositionally biased region" description="Low complexity" evidence="1">
    <location>
        <begin position="112"/>
        <end position="128"/>
    </location>
</feature>
<dbReference type="FunCoup" id="A0A090M3Q6">
    <property type="interactions" value="8"/>
</dbReference>
<dbReference type="EMBL" id="CAID01000003">
    <property type="protein sequence ID" value="CEF97317.1"/>
    <property type="molecule type" value="Genomic_DNA"/>
</dbReference>
<feature type="region of interest" description="Disordered" evidence="1">
    <location>
        <begin position="99"/>
        <end position="140"/>
    </location>
</feature>
<dbReference type="Gene3D" id="1.10.287.110">
    <property type="entry name" value="DnaJ domain"/>
    <property type="match status" value="1"/>
</dbReference>
<evidence type="ECO:0000313" key="4">
    <source>
        <dbReference type="Proteomes" id="UP000009170"/>
    </source>
</evidence>
<dbReference type="PANTHER" id="PTHR43096:SF58">
    <property type="entry name" value="CHAPERONE DNAJ-DOMAIN SUPERFAMILY PROTEIN"/>
    <property type="match status" value="1"/>
</dbReference>
<dbReference type="OrthoDB" id="495069at2759"/>
<dbReference type="GO" id="GO:0042026">
    <property type="term" value="P:protein refolding"/>
    <property type="evidence" value="ECO:0007669"/>
    <property type="project" value="TreeGrafter"/>
</dbReference>
<dbReference type="GO" id="GO:0005737">
    <property type="term" value="C:cytoplasm"/>
    <property type="evidence" value="ECO:0007669"/>
    <property type="project" value="TreeGrafter"/>
</dbReference>